<evidence type="ECO:0000256" key="7">
    <source>
        <dbReference type="ARBA" id="ARBA00022833"/>
    </source>
</evidence>
<protein>
    <submittedName>
        <fullName evidence="15">Zinc finger protein</fullName>
    </submittedName>
</protein>
<feature type="compositionally biased region" description="Low complexity" evidence="13">
    <location>
        <begin position="564"/>
        <end position="578"/>
    </location>
</feature>
<keyword evidence="3" id="KW-1017">Isopeptide bond</keyword>
<feature type="domain" description="C2H2-type" evidence="14">
    <location>
        <begin position="358"/>
        <end position="385"/>
    </location>
</feature>
<evidence type="ECO:0000256" key="13">
    <source>
        <dbReference type="SAM" id="MobiDB-lite"/>
    </source>
</evidence>
<evidence type="ECO:0000256" key="10">
    <source>
        <dbReference type="ARBA" id="ARBA00023163"/>
    </source>
</evidence>
<dbReference type="SMART" id="SM00355">
    <property type="entry name" value="ZnF_C2H2"/>
    <property type="match status" value="5"/>
</dbReference>
<dbReference type="STRING" id="6205.A0A158RF63"/>
<comment type="similarity">
    <text evidence="2">Belongs to the krueppel C2H2-type zinc-finger protein family.</text>
</comment>
<dbReference type="CDD" id="cd00065">
    <property type="entry name" value="FYVE_like_SF"/>
    <property type="match status" value="1"/>
</dbReference>
<dbReference type="PROSITE" id="PS00028">
    <property type="entry name" value="ZINC_FINGER_C2H2_1"/>
    <property type="match status" value="5"/>
</dbReference>
<dbReference type="PROSITE" id="PS50157">
    <property type="entry name" value="ZINC_FINGER_C2H2_2"/>
    <property type="match status" value="5"/>
</dbReference>
<feature type="domain" description="C2H2-type" evidence="14">
    <location>
        <begin position="470"/>
        <end position="497"/>
    </location>
</feature>
<dbReference type="PANTHER" id="PTHR24394:SF29">
    <property type="entry name" value="MYONEURIN"/>
    <property type="match status" value="1"/>
</dbReference>
<evidence type="ECO:0000256" key="4">
    <source>
        <dbReference type="ARBA" id="ARBA00022723"/>
    </source>
</evidence>
<keyword evidence="11" id="KW-0539">Nucleus</keyword>
<keyword evidence="6 12" id="KW-0863">Zinc-finger</keyword>
<dbReference type="PANTHER" id="PTHR24394">
    <property type="entry name" value="ZINC FINGER PROTEIN"/>
    <property type="match status" value="1"/>
</dbReference>
<feature type="compositionally biased region" description="Polar residues" evidence="13">
    <location>
        <begin position="623"/>
        <end position="635"/>
    </location>
</feature>
<feature type="domain" description="C2H2-type" evidence="14">
    <location>
        <begin position="386"/>
        <end position="413"/>
    </location>
</feature>
<feature type="region of interest" description="Disordered" evidence="13">
    <location>
        <begin position="500"/>
        <end position="652"/>
    </location>
</feature>
<dbReference type="AlphaFoldDB" id="A0A158RF63"/>
<feature type="compositionally biased region" description="Low complexity" evidence="13">
    <location>
        <begin position="639"/>
        <end position="652"/>
    </location>
</feature>
<sequence length="858" mass="88072">LREATNLVPKMSTPKLTAALKESSILQQRITDTLSSRFGQIALFFLFNRLRQEQCTGTAIPAKSFGVQGAQSFVGAPLISEELVSDNPFLSSGEAFPSRTVTSAGYAAIPFFPQLNQFAVSQRAATLVTITSPHGGTTTGAVVGTLGPPPSQVTPIAPVSTAQPVILPLQTTPQSSDPAALQSSPPPTSSKPDGSCDPCPPLITTTAGAVSASSACGPNGHIITASGLECVDMKPDPVACLSRVSADEPPAIFATHSTTSNVSGEFGASTNTQLNFLSATASAAPVESLPSSPPVSTTTSSDSVVVPITAASVAATAPSTTAVVATTPATVVVMKTTSGNEGDSGGGGGGGPTGGGPYQCMHCGKEFRVLRYLEKHKRIHTGEKPYQCCFCGRLFNDWPNMNRHKRIHTGERPYRCSVCTKTFSQPAVYNEHVKRHTGERPYVCTVCSKGFPRAARLVVHMRVHTGEKPYRCHVCDRRFSQPHHLSTHIRIHSEDRPFRFSLRDGTASGSANSRRHRRQANHPTDPIVPAAAAATPSQGTRVKHLSDPSATEASPTGGQRKILAADAGGSAGNDDSSGVCSGESAVHPESSESLLSQDGELQASTGSSLEASRDAGGGEGVSLPTSTPLSASAVTVGSPGTAEATRATPTPNPAVAVTAAGLNVSEDFCSQPPPSIFDANGTIYISTVDGTAAISGGGTTALVPATTTITSTLPQIQIHPQAQSATAAFATTAAAFSGDPHQLQPQAPIQICYSTSPAATASPNTADPTTIILPSSSKPQMFGPMLVPIGTASAPTPLSPPPSLTPAFPYATTAAAAVNPPAAFQTTHTLPSQAGVTKAEAVTSTNASLEASTITADV</sequence>
<evidence type="ECO:0000313" key="15">
    <source>
        <dbReference type="WBParaSite" id="TTAC_0000899201-mRNA-1"/>
    </source>
</evidence>
<keyword evidence="4" id="KW-0479">Metal-binding</keyword>
<evidence type="ECO:0000256" key="5">
    <source>
        <dbReference type="ARBA" id="ARBA00022737"/>
    </source>
</evidence>
<evidence type="ECO:0000256" key="1">
    <source>
        <dbReference type="ARBA" id="ARBA00004123"/>
    </source>
</evidence>
<dbReference type="Pfam" id="PF00096">
    <property type="entry name" value="zf-C2H2"/>
    <property type="match status" value="5"/>
</dbReference>
<dbReference type="InterPro" id="IPR036236">
    <property type="entry name" value="Znf_C2H2_sf"/>
</dbReference>
<feature type="domain" description="C2H2-type" evidence="14">
    <location>
        <begin position="442"/>
        <end position="469"/>
    </location>
</feature>
<keyword evidence="8" id="KW-0832">Ubl conjugation</keyword>
<evidence type="ECO:0000256" key="6">
    <source>
        <dbReference type="ARBA" id="ARBA00022771"/>
    </source>
</evidence>
<organism evidence="15">
    <name type="scientific">Hydatigena taeniaeformis</name>
    <name type="common">Feline tapeworm</name>
    <name type="synonym">Taenia taeniaeformis</name>
    <dbReference type="NCBI Taxonomy" id="6205"/>
    <lineage>
        <taxon>Eukaryota</taxon>
        <taxon>Metazoa</taxon>
        <taxon>Spiralia</taxon>
        <taxon>Lophotrochozoa</taxon>
        <taxon>Platyhelminthes</taxon>
        <taxon>Cestoda</taxon>
        <taxon>Eucestoda</taxon>
        <taxon>Cyclophyllidea</taxon>
        <taxon>Taeniidae</taxon>
        <taxon>Hydatigera</taxon>
    </lineage>
</organism>
<dbReference type="Gene3D" id="3.30.160.60">
    <property type="entry name" value="Classic Zinc Finger"/>
    <property type="match status" value="5"/>
</dbReference>
<reference evidence="15" key="1">
    <citation type="submission" date="2016-04" db="UniProtKB">
        <authorList>
            <consortium name="WormBaseParasite"/>
        </authorList>
    </citation>
    <scope>IDENTIFICATION</scope>
</reference>
<dbReference type="SUPFAM" id="SSF57667">
    <property type="entry name" value="beta-beta-alpha zinc fingers"/>
    <property type="match status" value="3"/>
</dbReference>
<proteinExistence type="inferred from homology"/>
<comment type="subcellular location">
    <subcellularLocation>
        <location evidence="1">Nucleus</location>
    </subcellularLocation>
</comment>
<name>A0A158RF63_HYDTA</name>
<keyword evidence="9" id="KW-0805">Transcription regulation</keyword>
<feature type="compositionally biased region" description="Polar residues" evidence="13">
    <location>
        <begin position="170"/>
        <end position="183"/>
    </location>
</feature>
<feature type="domain" description="C2H2-type" evidence="14">
    <location>
        <begin position="414"/>
        <end position="441"/>
    </location>
</feature>
<evidence type="ECO:0000256" key="8">
    <source>
        <dbReference type="ARBA" id="ARBA00022843"/>
    </source>
</evidence>
<dbReference type="FunFam" id="3.30.160.60:FF:001290">
    <property type="entry name" value="Zinc finger 45-like"/>
    <property type="match status" value="1"/>
</dbReference>
<keyword evidence="7" id="KW-0862">Zinc</keyword>
<dbReference type="FunFam" id="3.30.160.60:FF:000690">
    <property type="entry name" value="Zinc finger protein 354C"/>
    <property type="match status" value="1"/>
</dbReference>
<evidence type="ECO:0000256" key="11">
    <source>
        <dbReference type="ARBA" id="ARBA00023242"/>
    </source>
</evidence>
<feature type="region of interest" description="Disordered" evidence="13">
    <location>
        <begin position="170"/>
        <end position="199"/>
    </location>
</feature>
<dbReference type="FunFam" id="3.30.160.60:FF:000017">
    <property type="entry name" value="zinc finger protein 62 homolog"/>
    <property type="match status" value="1"/>
</dbReference>
<dbReference type="FunFam" id="3.30.160.60:FF:000624">
    <property type="entry name" value="zinc finger protein 697"/>
    <property type="match status" value="1"/>
</dbReference>
<evidence type="ECO:0000259" key="14">
    <source>
        <dbReference type="PROSITE" id="PS50157"/>
    </source>
</evidence>
<evidence type="ECO:0000256" key="2">
    <source>
        <dbReference type="ARBA" id="ARBA00006991"/>
    </source>
</evidence>
<dbReference type="WBParaSite" id="TTAC_0000899201-mRNA-1">
    <property type="protein sequence ID" value="TTAC_0000899201-mRNA-1"/>
    <property type="gene ID" value="TTAC_0000899201"/>
</dbReference>
<dbReference type="GO" id="GO:0008270">
    <property type="term" value="F:zinc ion binding"/>
    <property type="evidence" value="ECO:0007669"/>
    <property type="project" value="UniProtKB-KW"/>
</dbReference>
<dbReference type="InterPro" id="IPR013087">
    <property type="entry name" value="Znf_C2H2_type"/>
</dbReference>
<evidence type="ECO:0000256" key="9">
    <source>
        <dbReference type="ARBA" id="ARBA00023015"/>
    </source>
</evidence>
<evidence type="ECO:0000256" key="3">
    <source>
        <dbReference type="ARBA" id="ARBA00022499"/>
    </source>
</evidence>
<feature type="compositionally biased region" description="Polar residues" evidence="13">
    <location>
        <begin position="548"/>
        <end position="557"/>
    </location>
</feature>
<accession>A0A158RF63</accession>
<dbReference type="GO" id="GO:0005634">
    <property type="term" value="C:nucleus"/>
    <property type="evidence" value="ECO:0007669"/>
    <property type="project" value="UniProtKB-SubCell"/>
</dbReference>
<evidence type="ECO:0000256" key="12">
    <source>
        <dbReference type="PROSITE-ProRule" id="PRU00042"/>
    </source>
</evidence>
<dbReference type="FunFam" id="3.30.160.60:FF:000557">
    <property type="entry name" value="zinc finger and SCAN domain-containing protein 29"/>
    <property type="match status" value="1"/>
</dbReference>
<keyword evidence="10" id="KW-0804">Transcription</keyword>
<dbReference type="GO" id="GO:0000981">
    <property type="term" value="F:DNA-binding transcription factor activity, RNA polymerase II-specific"/>
    <property type="evidence" value="ECO:0007669"/>
    <property type="project" value="TreeGrafter"/>
</dbReference>
<keyword evidence="5" id="KW-0677">Repeat</keyword>